<feature type="region of interest" description="Disordered" evidence="1">
    <location>
        <begin position="127"/>
        <end position="198"/>
    </location>
</feature>
<dbReference type="EMBL" id="BQNB010012276">
    <property type="protein sequence ID" value="GJT01506.1"/>
    <property type="molecule type" value="Genomic_DNA"/>
</dbReference>
<reference evidence="2" key="1">
    <citation type="journal article" date="2022" name="Int. J. Mol. Sci.">
        <title>Draft Genome of Tanacetum Coccineum: Genomic Comparison of Closely Related Tanacetum-Family Plants.</title>
        <authorList>
            <person name="Yamashiro T."/>
            <person name="Shiraishi A."/>
            <person name="Nakayama K."/>
            <person name="Satake H."/>
        </authorList>
    </citation>
    <scope>NUCLEOTIDE SEQUENCE</scope>
</reference>
<organism evidence="2 3">
    <name type="scientific">Tanacetum coccineum</name>
    <dbReference type="NCBI Taxonomy" id="301880"/>
    <lineage>
        <taxon>Eukaryota</taxon>
        <taxon>Viridiplantae</taxon>
        <taxon>Streptophyta</taxon>
        <taxon>Embryophyta</taxon>
        <taxon>Tracheophyta</taxon>
        <taxon>Spermatophyta</taxon>
        <taxon>Magnoliopsida</taxon>
        <taxon>eudicotyledons</taxon>
        <taxon>Gunneridae</taxon>
        <taxon>Pentapetalae</taxon>
        <taxon>asterids</taxon>
        <taxon>campanulids</taxon>
        <taxon>Asterales</taxon>
        <taxon>Asteraceae</taxon>
        <taxon>Asteroideae</taxon>
        <taxon>Anthemideae</taxon>
        <taxon>Anthemidinae</taxon>
        <taxon>Tanacetum</taxon>
    </lineage>
</organism>
<evidence type="ECO:0000313" key="2">
    <source>
        <dbReference type="EMBL" id="GJT01506.1"/>
    </source>
</evidence>
<feature type="compositionally biased region" description="Basic and acidic residues" evidence="1">
    <location>
        <begin position="488"/>
        <end position="510"/>
    </location>
</feature>
<feature type="compositionally biased region" description="Basic and acidic residues" evidence="1">
    <location>
        <begin position="359"/>
        <end position="372"/>
    </location>
</feature>
<feature type="compositionally biased region" description="Basic and acidic residues" evidence="1">
    <location>
        <begin position="414"/>
        <end position="434"/>
    </location>
</feature>
<dbReference type="Proteomes" id="UP001151760">
    <property type="component" value="Unassembled WGS sequence"/>
</dbReference>
<evidence type="ECO:0000313" key="3">
    <source>
        <dbReference type="Proteomes" id="UP001151760"/>
    </source>
</evidence>
<feature type="region of interest" description="Disordered" evidence="1">
    <location>
        <begin position="411"/>
        <end position="510"/>
    </location>
</feature>
<feature type="compositionally biased region" description="Basic residues" evidence="1">
    <location>
        <begin position="597"/>
        <end position="614"/>
    </location>
</feature>
<proteinExistence type="predicted"/>
<accession>A0ABQ5AFR0</accession>
<feature type="compositionally biased region" description="Acidic residues" evidence="1">
    <location>
        <begin position="293"/>
        <end position="310"/>
    </location>
</feature>
<reference evidence="2" key="2">
    <citation type="submission" date="2022-01" db="EMBL/GenBank/DDBJ databases">
        <authorList>
            <person name="Yamashiro T."/>
            <person name="Shiraishi A."/>
            <person name="Satake H."/>
            <person name="Nakayama K."/>
        </authorList>
    </citation>
    <scope>NUCLEOTIDE SEQUENCE</scope>
</reference>
<comment type="caution">
    <text evidence="2">The sequence shown here is derived from an EMBL/GenBank/DDBJ whole genome shotgun (WGS) entry which is preliminary data.</text>
</comment>
<feature type="compositionally biased region" description="Basic and acidic residues" evidence="1">
    <location>
        <begin position="281"/>
        <end position="292"/>
    </location>
</feature>
<sequence>MAVLESCPKHNMVAYLEKTDGNAEFHEIIDFLTRISIHHALTVSPVVYTTFVEQVWTSAKSKIINNVRHITAKIAGKPDKQLENVPVPLDHFPVNALTSKVFSFMVKKGKHFSGKVIPLFNSMLVQPTEDEGAPSERPSEAQPTPSPPYPSEAIVDPQSDPSPRPLPSTTIPDSIPESSGGNHGGQSSSDKSLSGNEGDMTLQSVYDLCISLCTQVSDQAKEIQHLKAQIKKLKKQSKPVITHHRAWMKSVSLKQRLAGKRSLKKNWMQKEYVSKQGRKSAKAEPSVHKDPLFDEIPEDTLDYMETEDAQDVGRTRDVVDEEKENAEDVLSTAQQKVSTDKEKVSTDRPIVSTDGSKVSTDKEKDSTDRTDEGTDDQTEGGRATQTTQTPTSTIFGDDETIAQVLLNMSQAKAVSREKEKGVEFKDIEETERPRPTSTRSLLTLKPLPKIDPKDKGKKKIEKKDESESESDGILEAEKKFKQLASDEEMARKVQEEWEGEEERKRLAKEEATNDAFIRNYDDIKARIEADRKFEEIQALYEKIKRSDEDFISIRSVEDERLIKKMNEKGIDSSKKEEVKEESKEEVQEESKEEESKRKRKLGTRKKMKSRKRRFIQNTSEDDSEKENEELRLHLTIAPDEVKEVDYEILDRKYPIKEWKIECLGTKPQVEKAEHLEEINQNVVIRSNGQKRYFSTLMRVLSIFDRDDLNAIYQLVMDRYQDEIPEGFDRDWNIVSWKLHGSSGVHTLVIEVGLVIHMLVEKKYPLRKKVLLQMLELKLESEEDSTMALELIRFIKKLLAELEPKDFDGDEEDL</sequence>
<feature type="region of interest" description="Disordered" evidence="1">
    <location>
        <begin position="270"/>
        <end position="396"/>
    </location>
</feature>
<feature type="compositionally biased region" description="Basic and acidic residues" evidence="1">
    <location>
        <begin position="562"/>
        <end position="596"/>
    </location>
</feature>
<feature type="compositionally biased region" description="Low complexity" evidence="1">
    <location>
        <begin position="384"/>
        <end position="393"/>
    </location>
</feature>
<evidence type="ECO:0000256" key="1">
    <source>
        <dbReference type="SAM" id="MobiDB-lite"/>
    </source>
</evidence>
<name>A0ABQ5AFR0_9ASTR</name>
<feature type="region of interest" description="Disordered" evidence="1">
    <location>
        <begin position="562"/>
        <end position="628"/>
    </location>
</feature>
<protein>
    <recommendedName>
        <fullName evidence="4">FRIGIDA-like protein</fullName>
    </recommendedName>
</protein>
<keyword evidence="3" id="KW-1185">Reference proteome</keyword>
<gene>
    <name evidence="2" type="ORF">Tco_0822675</name>
</gene>
<evidence type="ECO:0008006" key="4">
    <source>
        <dbReference type="Google" id="ProtNLM"/>
    </source>
</evidence>